<reference evidence="2 3" key="1">
    <citation type="submission" date="2024-02" db="EMBL/GenBank/DDBJ databases">
        <authorList>
            <person name="Daric V."/>
            <person name="Darras S."/>
        </authorList>
    </citation>
    <scope>NUCLEOTIDE SEQUENCE [LARGE SCALE GENOMIC DNA]</scope>
</reference>
<feature type="compositionally biased region" description="Basic and acidic residues" evidence="1">
    <location>
        <begin position="313"/>
        <end position="331"/>
    </location>
</feature>
<feature type="compositionally biased region" description="Polar residues" evidence="1">
    <location>
        <begin position="332"/>
        <end position="342"/>
    </location>
</feature>
<dbReference type="EMBL" id="CAWYQH010000108">
    <property type="protein sequence ID" value="CAK8689437.1"/>
    <property type="molecule type" value="Genomic_DNA"/>
</dbReference>
<evidence type="ECO:0000256" key="1">
    <source>
        <dbReference type="SAM" id="MobiDB-lite"/>
    </source>
</evidence>
<keyword evidence="3" id="KW-1185">Reference proteome</keyword>
<feature type="compositionally biased region" description="Basic and acidic residues" evidence="1">
    <location>
        <begin position="285"/>
        <end position="299"/>
    </location>
</feature>
<proteinExistence type="predicted"/>
<evidence type="ECO:0000313" key="2">
    <source>
        <dbReference type="EMBL" id="CAK8689437.1"/>
    </source>
</evidence>
<organism evidence="2 3">
    <name type="scientific">Clavelina lepadiformis</name>
    <name type="common">Light-bulb sea squirt</name>
    <name type="synonym">Ascidia lepadiformis</name>
    <dbReference type="NCBI Taxonomy" id="159417"/>
    <lineage>
        <taxon>Eukaryota</taxon>
        <taxon>Metazoa</taxon>
        <taxon>Chordata</taxon>
        <taxon>Tunicata</taxon>
        <taxon>Ascidiacea</taxon>
        <taxon>Aplousobranchia</taxon>
        <taxon>Clavelinidae</taxon>
        <taxon>Clavelina</taxon>
    </lineage>
</organism>
<comment type="caution">
    <text evidence="2">The sequence shown here is derived from an EMBL/GenBank/DDBJ whole genome shotgun (WGS) entry which is preliminary data.</text>
</comment>
<feature type="region of interest" description="Disordered" evidence="1">
    <location>
        <begin position="280"/>
        <end position="416"/>
    </location>
</feature>
<feature type="compositionally biased region" description="Basic and acidic residues" evidence="1">
    <location>
        <begin position="364"/>
        <end position="373"/>
    </location>
</feature>
<dbReference type="Proteomes" id="UP001642483">
    <property type="component" value="Unassembled WGS sequence"/>
</dbReference>
<accession>A0ABP0GCB3</accession>
<evidence type="ECO:0000313" key="3">
    <source>
        <dbReference type="Proteomes" id="UP001642483"/>
    </source>
</evidence>
<protein>
    <submittedName>
        <fullName evidence="2">Uncharacterized protein</fullName>
    </submittedName>
</protein>
<sequence length="416" mass="48381">MVENLKDPVPLSHFMKYAITRNKIEEKGEHQKKLKVIRQDHRRKEGEIGQSRSQAARDHVLYTYNASFHSHNSRPLMRTSVPRDRESMARIQDMSNIYLLQVAAERHNASRVFRKKLLLSKSYPPPLMPSHDSTTKNIFLNSLQVLGTAKQRLTSVDVNEVEKRKIRRSASLQTFKNLYLRDETQQTLHELYHSANTEKGLALSNIDEQEKKKVRPMTSEATYPIRRRSCQFSISAKSLIHLQRIQQESRMKVTTRPRHSLPSMSTIARLSQSEVDIAIKNNSQDPEKKTNVENKEKQYKVYNRSKHTTQNSKRLDERTHSKLVQEIKVEDVQQQSNKSPQESKVGRHKNEKENKNLDVAQAVQKEEITRKPNTEISKPTTKKNKPVLVPDLRSKSDQKRKRSVHWSDTVPPDKHG</sequence>
<name>A0ABP0GCB3_CLALP</name>
<feature type="compositionally biased region" description="Basic and acidic residues" evidence="1">
    <location>
        <begin position="344"/>
        <end position="356"/>
    </location>
</feature>
<gene>
    <name evidence="2" type="ORF">CVLEPA_LOCUS21443</name>
</gene>